<dbReference type="AlphaFoldDB" id="A0A9Q0HJS9"/>
<dbReference type="InterPro" id="IPR029154">
    <property type="entry name" value="HIBADH-like_NADP-bd"/>
</dbReference>
<dbReference type="OrthoDB" id="435038at2759"/>
<sequence>MNICSKVQRKGSTQNPLTLFSIPNPKSQIQPHHKISKIETMAANQGSYPNPIHPTRTRIGWIGTGVMGAAMAGRILSAGYSLTIYARTPSKAFSLLSSGASLASSPASVASLSDVIFSMVGHPHDVRSVLLDPVSGAISSLSPGSVLIDCTSSHPALAREVADAAREKNCFAIDAPVSGGDVGARDGTLAILAGGEEEVIQWLSPLFDLLGKATWMGPPGSGQSSKIANQIAVAGSVVGTTEGILFARKMGLDVSAFLKAIGSGAAGSKVMEIFGERIFKRDFAPGGFVEYMVKDLGMALETRDRDSESAVVLPGAAQFRQMFTGMVANGDGKMGMQGLITVHERINGVE</sequence>
<comment type="caution">
    <text evidence="3">The sequence shown here is derived from an EMBL/GenBank/DDBJ whole genome shotgun (WGS) entry which is preliminary data.</text>
</comment>
<feature type="domain" description="6-phosphogluconate dehydrogenase NADP-binding" evidence="1">
    <location>
        <begin position="58"/>
        <end position="215"/>
    </location>
</feature>
<reference evidence="3" key="1">
    <citation type="journal article" date="2022" name="Cell">
        <title>Repeat-based holocentromeres influence genome architecture and karyotype evolution.</title>
        <authorList>
            <person name="Hofstatter P.G."/>
            <person name="Thangavel G."/>
            <person name="Lux T."/>
            <person name="Neumann P."/>
            <person name="Vondrak T."/>
            <person name="Novak P."/>
            <person name="Zhang M."/>
            <person name="Costa L."/>
            <person name="Castellani M."/>
            <person name="Scott A."/>
            <person name="Toegelov H."/>
            <person name="Fuchs J."/>
            <person name="Mata-Sucre Y."/>
            <person name="Dias Y."/>
            <person name="Vanzela A.L.L."/>
            <person name="Huettel B."/>
            <person name="Almeida C.C.S."/>
            <person name="Simkova H."/>
            <person name="Souza G."/>
            <person name="Pedrosa-Harand A."/>
            <person name="Macas J."/>
            <person name="Mayer K.F.X."/>
            <person name="Houben A."/>
            <person name="Marques A."/>
        </authorList>
    </citation>
    <scope>NUCLEOTIDE SEQUENCE</scope>
    <source>
        <strain evidence="3">RhyBre1mFocal</strain>
    </source>
</reference>
<evidence type="ECO:0000313" key="3">
    <source>
        <dbReference type="EMBL" id="KAJ1688348.1"/>
    </source>
</evidence>
<organism evidence="3 4">
    <name type="scientific">Rhynchospora breviuscula</name>
    <dbReference type="NCBI Taxonomy" id="2022672"/>
    <lineage>
        <taxon>Eukaryota</taxon>
        <taxon>Viridiplantae</taxon>
        <taxon>Streptophyta</taxon>
        <taxon>Embryophyta</taxon>
        <taxon>Tracheophyta</taxon>
        <taxon>Spermatophyta</taxon>
        <taxon>Magnoliopsida</taxon>
        <taxon>Liliopsida</taxon>
        <taxon>Poales</taxon>
        <taxon>Cyperaceae</taxon>
        <taxon>Cyperoideae</taxon>
        <taxon>Rhynchosporeae</taxon>
        <taxon>Rhynchospora</taxon>
    </lineage>
</organism>
<dbReference type="Gene3D" id="3.40.50.720">
    <property type="entry name" value="NAD(P)-binding Rossmann-like Domain"/>
    <property type="match status" value="1"/>
</dbReference>
<dbReference type="SUPFAM" id="SSF51735">
    <property type="entry name" value="NAD(P)-binding Rossmann-fold domains"/>
    <property type="match status" value="1"/>
</dbReference>
<accession>A0A9Q0HJS9</accession>
<gene>
    <name evidence="3" type="ORF">LUZ63_019738</name>
</gene>
<dbReference type="Pfam" id="PF03446">
    <property type="entry name" value="NAD_binding_2"/>
    <property type="match status" value="1"/>
</dbReference>
<keyword evidence="4" id="KW-1185">Reference proteome</keyword>
<dbReference type="PANTHER" id="PTHR43060">
    <property type="entry name" value="3-HYDROXYISOBUTYRATE DEHYDROGENASE-LIKE 1, MITOCHONDRIAL-RELATED"/>
    <property type="match status" value="1"/>
</dbReference>
<name>A0A9Q0HJS9_9POAL</name>
<dbReference type="InterPro" id="IPR006115">
    <property type="entry name" value="6PGDH_NADP-bd"/>
</dbReference>
<dbReference type="GO" id="GO:0051287">
    <property type="term" value="F:NAD binding"/>
    <property type="evidence" value="ECO:0007669"/>
    <property type="project" value="InterPro"/>
</dbReference>
<proteinExistence type="predicted"/>
<evidence type="ECO:0000259" key="1">
    <source>
        <dbReference type="Pfam" id="PF03446"/>
    </source>
</evidence>
<dbReference type="InterPro" id="IPR013328">
    <property type="entry name" value="6PGD_dom2"/>
</dbReference>
<dbReference type="Proteomes" id="UP001151287">
    <property type="component" value="Unassembled WGS sequence"/>
</dbReference>
<dbReference type="Gene3D" id="1.10.1040.10">
    <property type="entry name" value="N-(1-d-carboxylethyl)-l-norvaline Dehydrogenase, domain 2"/>
    <property type="match status" value="1"/>
</dbReference>
<evidence type="ECO:0000259" key="2">
    <source>
        <dbReference type="Pfam" id="PF14833"/>
    </source>
</evidence>
<dbReference type="PANTHER" id="PTHR43060:SF13">
    <property type="entry name" value="3-HYDROXYISOBUTYRATE DEHYDROGENASE-LIKE 2, MITOCHONDRIAL-RELATED"/>
    <property type="match status" value="1"/>
</dbReference>
<dbReference type="SUPFAM" id="SSF48179">
    <property type="entry name" value="6-phosphogluconate dehydrogenase C-terminal domain-like"/>
    <property type="match status" value="1"/>
</dbReference>
<dbReference type="InterPro" id="IPR036291">
    <property type="entry name" value="NAD(P)-bd_dom_sf"/>
</dbReference>
<protein>
    <submittedName>
        <fullName evidence="3">Uncharacterized protein</fullName>
    </submittedName>
</protein>
<evidence type="ECO:0000313" key="4">
    <source>
        <dbReference type="Proteomes" id="UP001151287"/>
    </source>
</evidence>
<dbReference type="InterPro" id="IPR008927">
    <property type="entry name" value="6-PGluconate_DH-like_C_sf"/>
</dbReference>
<feature type="domain" description="3-hydroxyisobutyrate dehydrogenase-like NAD-binding" evidence="2">
    <location>
        <begin position="220"/>
        <end position="341"/>
    </location>
</feature>
<dbReference type="Pfam" id="PF14833">
    <property type="entry name" value="NAD_binding_11"/>
    <property type="match status" value="1"/>
</dbReference>
<dbReference type="GO" id="GO:0050661">
    <property type="term" value="F:NADP binding"/>
    <property type="evidence" value="ECO:0007669"/>
    <property type="project" value="InterPro"/>
</dbReference>
<dbReference type="EMBL" id="JAMQYH010000005">
    <property type="protein sequence ID" value="KAJ1688348.1"/>
    <property type="molecule type" value="Genomic_DNA"/>
</dbReference>